<feature type="region of interest" description="Disordered" evidence="1">
    <location>
        <begin position="587"/>
        <end position="607"/>
    </location>
</feature>
<evidence type="ECO:0000313" key="3">
    <source>
        <dbReference type="Proteomes" id="UP000054477"/>
    </source>
</evidence>
<keyword evidence="3" id="KW-1185">Reference proteome</keyword>
<dbReference type="EMBL" id="KN838742">
    <property type="protein sequence ID" value="KIJ95822.1"/>
    <property type="molecule type" value="Genomic_DNA"/>
</dbReference>
<feature type="compositionally biased region" description="Basic and acidic residues" evidence="1">
    <location>
        <begin position="481"/>
        <end position="493"/>
    </location>
</feature>
<accession>A0A0C9XI35</accession>
<evidence type="ECO:0000313" key="2">
    <source>
        <dbReference type="EMBL" id="KIJ95822.1"/>
    </source>
</evidence>
<reference evidence="2 3" key="1">
    <citation type="submission" date="2014-04" db="EMBL/GenBank/DDBJ databases">
        <authorList>
            <consortium name="DOE Joint Genome Institute"/>
            <person name="Kuo A."/>
            <person name="Kohler A."/>
            <person name="Nagy L.G."/>
            <person name="Floudas D."/>
            <person name="Copeland A."/>
            <person name="Barry K.W."/>
            <person name="Cichocki N."/>
            <person name="Veneault-Fourrey C."/>
            <person name="LaButti K."/>
            <person name="Lindquist E.A."/>
            <person name="Lipzen A."/>
            <person name="Lundell T."/>
            <person name="Morin E."/>
            <person name="Murat C."/>
            <person name="Sun H."/>
            <person name="Tunlid A."/>
            <person name="Henrissat B."/>
            <person name="Grigoriev I.V."/>
            <person name="Hibbett D.S."/>
            <person name="Martin F."/>
            <person name="Nordberg H.P."/>
            <person name="Cantor M.N."/>
            <person name="Hua S.X."/>
        </authorList>
    </citation>
    <scope>NUCLEOTIDE SEQUENCE [LARGE SCALE GENOMIC DNA]</scope>
    <source>
        <strain evidence="2 3">LaAM-08-1</strain>
    </source>
</reference>
<feature type="region of interest" description="Disordered" evidence="1">
    <location>
        <begin position="472"/>
        <end position="539"/>
    </location>
</feature>
<reference evidence="3" key="2">
    <citation type="submission" date="2015-01" db="EMBL/GenBank/DDBJ databases">
        <title>Evolutionary Origins and Diversification of the Mycorrhizal Mutualists.</title>
        <authorList>
            <consortium name="DOE Joint Genome Institute"/>
            <consortium name="Mycorrhizal Genomics Consortium"/>
            <person name="Kohler A."/>
            <person name="Kuo A."/>
            <person name="Nagy L.G."/>
            <person name="Floudas D."/>
            <person name="Copeland A."/>
            <person name="Barry K.W."/>
            <person name="Cichocki N."/>
            <person name="Veneault-Fourrey C."/>
            <person name="LaButti K."/>
            <person name="Lindquist E.A."/>
            <person name="Lipzen A."/>
            <person name="Lundell T."/>
            <person name="Morin E."/>
            <person name="Murat C."/>
            <person name="Riley R."/>
            <person name="Ohm R."/>
            <person name="Sun H."/>
            <person name="Tunlid A."/>
            <person name="Henrissat B."/>
            <person name="Grigoriev I.V."/>
            <person name="Hibbett D.S."/>
            <person name="Martin F."/>
        </authorList>
    </citation>
    <scope>NUCLEOTIDE SEQUENCE [LARGE SCALE GENOMIC DNA]</scope>
    <source>
        <strain evidence="3">LaAM-08-1</strain>
    </source>
</reference>
<gene>
    <name evidence="2" type="ORF">K443DRAFT_11110</name>
</gene>
<feature type="compositionally biased region" description="Basic and acidic residues" evidence="1">
    <location>
        <begin position="526"/>
        <end position="538"/>
    </location>
</feature>
<feature type="compositionally biased region" description="Basic and acidic residues" evidence="1">
    <location>
        <begin position="587"/>
        <end position="604"/>
    </location>
</feature>
<proteinExistence type="predicted"/>
<protein>
    <submittedName>
        <fullName evidence="2">Uncharacterized protein</fullName>
    </submittedName>
</protein>
<sequence length="883" mass="99263">MSQPIMSDMPPSAQTVQEVAQALYVDLRRYIDSRDDCVYSELHKEVEFNLPVKLSIFTSNFIEFCAPAAIQEFQSISPEVQNYFSTLPQSETVFDLDQVKKGFTIKDITLACWKTLDSFTPSNFTPSSVHKTAIRLQSPDALFIAGVEGHIQALDDDVSRCRDSMRLTGLEQRRIQKAVEKCIQHSDKTNEAVQEVSTTIETERVKCNQRHLRTRDAFAKDIQDLQCELKERDDADTRLNKRLILAEQARSRSDAKLQDHHIKIQDLIESKDQNELRYQNIESICALVPTMQKDLVRFSERLDERDGEICDPKRKNSKLFLVDQRSAGSDGGNPPEYSSLLQHLPAERPSGRHTEFNETKEGPFFMNDPVSSILLVDHSAKSLPGEREQDMLKHHVYEVIEEDDSPLITQLEELSLPQSQLSDAGEKLRAEREHPNPEELEEDDLVTCCSACLGPNEGPFTNKSVSLILPLNHSAENSPGEGRKQDEQEHHDSEEMEGDYGPFIVRGEDHFPPQSQLSDDGGNLCEEQKEQGHSNPEELREDDLVMPCSALPESNQGPVTHHSPCLCDHLTESLPDEKELERHNPEEIEADDHSNHGKLKEDGPAPRCPTILAMNNSPCSAPLPLIHPVGDLLGGEQELTAEESQEGGSAAARCPRQFQLLLQSHNIHRLIAQGPDNGPMAEHLTLGHGSSTPIPESIALWFSNHDFGVGGNHFLMNLSERNSELDSCEQLTKTVAIHLHAYGEKGFLPFLVTLQHQLQLLLATWKQRYRGFALIALWWSQLARLAVIINSKLVLSGITLLPPQPLLSKLRQSSEARVTACPEFTPTALSLTKHKVKFCVVLGLLFGGFLMLAWRRQEKTPEWSIGEGYEVAMDIYHDNVAFF</sequence>
<feature type="compositionally biased region" description="Basic and acidic residues" evidence="1">
    <location>
        <begin position="424"/>
        <end position="437"/>
    </location>
</feature>
<feature type="region of interest" description="Disordered" evidence="1">
    <location>
        <begin position="418"/>
        <end position="442"/>
    </location>
</feature>
<dbReference type="Proteomes" id="UP000054477">
    <property type="component" value="Unassembled WGS sequence"/>
</dbReference>
<name>A0A0C9XI35_9AGAR</name>
<dbReference type="AlphaFoldDB" id="A0A0C9XI35"/>
<evidence type="ECO:0000256" key="1">
    <source>
        <dbReference type="SAM" id="MobiDB-lite"/>
    </source>
</evidence>
<dbReference type="HOGENOM" id="CLU_326265_0_0_1"/>
<organism evidence="2 3">
    <name type="scientific">Laccaria amethystina LaAM-08-1</name>
    <dbReference type="NCBI Taxonomy" id="1095629"/>
    <lineage>
        <taxon>Eukaryota</taxon>
        <taxon>Fungi</taxon>
        <taxon>Dikarya</taxon>
        <taxon>Basidiomycota</taxon>
        <taxon>Agaricomycotina</taxon>
        <taxon>Agaricomycetes</taxon>
        <taxon>Agaricomycetidae</taxon>
        <taxon>Agaricales</taxon>
        <taxon>Agaricineae</taxon>
        <taxon>Hydnangiaceae</taxon>
        <taxon>Laccaria</taxon>
    </lineage>
</organism>